<dbReference type="GO" id="GO:0000981">
    <property type="term" value="F:DNA-binding transcription factor activity, RNA polymerase II-specific"/>
    <property type="evidence" value="ECO:0007669"/>
    <property type="project" value="InterPro"/>
</dbReference>
<evidence type="ECO:0000259" key="3">
    <source>
        <dbReference type="PROSITE" id="PS50048"/>
    </source>
</evidence>
<accession>U4L8P2</accession>
<dbReference type="InterPro" id="IPR021858">
    <property type="entry name" value="Fun_TF"/>
</dbReference>
<evidence type="ECO:0000256" key="1">
    <source>
        <dbReference type="ARBA" id="ARBA00023242"/>
    </source>
</evidence>
<dbReference type="OrthoDB" id="1924260at2759"/>
<feature type="compositionally biased region" description="Low complexity" evidence="2">
    <location>
        <begin position="42"/>
        <end position="64"/>
    </location>
</feature>
<dbReference type="InterPro" id="IPR001138">
    <property type="entry name" value="Zn2Cys6_DnaBD"/>
</dbReference>
<dbReference type="Pfam" id="PF11951">
    <property type="entry name" value="Fungal_trans_2"/>
    <property type="match status" value="1"/>
</dbReference>
<evidence type="ECO:0000313" key="4">
    <source>
        <dbReference type="EMBL" id="CCX15053.1"/>
    </source>
</evidence>
<dbReference type="EMBL" id="HF936128">
    <property type="protein sequence ID" value="CCX15053.1"/>
    <property type="molecule type" value="Genomic_DNA"/>
</dbReference>
<organism evidence="4 5">
    <name type="scientific">Pyronema omphalodes (strain CBS 100304)</name>
    <name type="common">Pyronema confluens</name>
    <dbReference type="NCBI Taxonomy" id="1076935"/>
    <lineage>
        <taxon>Eukaryota</taxon>
        <taxon>Fungi</taxon>
        <taxon>Dikarya</taxon>
        <taxon>Ascomycota</taxon>
        <taxon>Pezizomycotina</taxon>
        <taxon>Pezizomycetes</taxon>
        <taxon>Pezizales</taxon>
        <taxon>Pyronemataceae</taxon>
        <taxon>Pyronema</taxon>
    </lineage>
</organism>
<name>U4L8P2_PYROM</name>
<dbReference type="Gene3D" id="4.10.240.10">
    <property type="entry name" value="Zn(2)-C6 fungal-type DNA-binding domain"/>
    <property type="match status" value="1"/>
</dbReference>
<dbReference type="GO" id="GO:0008270">
    <property type="term" value="F:zinc ion binding"/>
    <property type="evidence" value="ECO:0007669"/>
    <property type="project" value="InterPro"/>
</dbReference>
<feature type="compositionally biased region" description="Basic residues" evidence="2">
    <location>
        <begin position="71"/>
        <end position="86"/>
    </location>
</feature>
<dbReference type="CDD" id="cd00067">
    <property type="entry name" value="GAL4"/>
    <property type="match status" value="1"/>
</dbReference>
<dbReference type="STRING" id="1076935.U4L8P2"/>
<dbReference type="PANTHER" id="PTHR47657:SF12">
    <property type="entry name" value="ZN(II)2CYS6 TRANSCRIPTION FACTOR (EUROFUNG)"/>
    <property type="match status" value="1"/>
</dbReference>
<dbReference type="InterPro" id="IPR052400">
    <property type="entry name" value="Zn2-C6_fungal_TF"/>
</dbReference>
<dbReference type="SUPFAM" id="SSF57701">
    <property type="entry name" value="Zn2/Cys6 DNA-binding domain"/>
    <property type="match status" value="1"/>
</dbReference>
<feature type="region of interest" description="Disordered" evidence="2">
    <location>
        <begin position="1"/>
        <end position="86"/>
    </location>
</feature>
<dbReference type="Proteomes" id="UP000018144">
    <property type="component" value="Unassembled WGS sequence"/>
</dbReference>
<dbReference type="eggNOG" id="ENOG502R6NR">
    <property type="taxonomic scope" value="Eukaryota"/>
</dbReference>
<dbReference type="OMA" id="CPLVGSM"/>
<feature type="compositionally biased region" description="Polar residues" evidence="2">
    <location>
        <begin position="9"/>
        <end position="31"/>
    </location>
</feature>
<keyword evidence="1" id="KW-0539">Nucleus</keyword>
<evidence type="ECO:0000256" key="2">
    <source>
        <dbReference type="SAM" id="MobiDB-lite"/>
    </source>
</evidence>
<dbReference type="PROSITE" id="PS00463">
    <property type="entry name" value="ZN2_CY6_FUNGAL_1"/>
    <property type="match status" value="1"/>
</dbReference>
<dbReference type="AlphaFoldDB" id="U4L8P2"/>
<protein>
    <submittedName>
        <fullName evidence="4">Similar to Sterol uptake control protein 2 acc. no. Q12151</fullName>
    </submittedName>
</protein>
<dbReference type="PROSITE" id="PS50048">
    <property type="entry name" value="ZN2_CY6_FUNGAL_2"/>
    <property type="match status" value="1"/>
</dbReference>
<dbReference type="PANTHER" id="PTHR47657">
    <property type="entry name" value="STEROL REGULATORY ELEMENT-BINDING PROTEIN ECM22"/>
    <property type="match status" value="1"/>
</dbReference>
<keyword evidence="5" id="KW-1185">Reference proteome</keyword>
<reference evidence="4 5" key="1">
    <citation type="journal article" date="2013" name="PLoS Genet.">
        <title>The genome and development-dependent transcriptomes of Pyronema confluens: a window into fungal evolution.</title>
        <authorList>
            <person name="Traeger S."/>
            <person name="Altegoer F."/>
            <person name="Freitag M."/>
            <person name="Gabaldon T."/>
            <person name="Kempken F."/>
            <person name="Kumar A."/>
            <person name="Marcet-Houben M."/>
            <person name="Poggeler S."/>
            <person name="Stajich J.E."/>
            <person name="Nowrousian M."/>
        </authorList>
    </citation>
    <scope>NUCLEOTIDE SEQUENCE [LARGE SCALE GENOMIC DNA]</scope>
    <source>
        <strain evidence="5">CBS 100304</strain>
        <tissue evidence="4">Vegetative mycelium</tissue>
    </source>
</reference>
<feature type="domain" description="Zn(2)-C6 fungal-type" evidence="3">
    <location>
        <begin position="82"/>
        <end position="112"/>
    </location>
</feature>
<dbReference type="SMART" id="SM00066">
    <property type="entry name" value="GAL4"/>
    <property type="match status" value="1"/>
</dbReference>
<dbReference type="InterPro" id="IPR036864">
    <property type="entry name" value="Zn2-C6_fun-type_DNA-bd_sf"/>
</dbReference>
<gene>
    <name evidence="4" type="ORF">PCON_01317</name>
</gene>
<dbReference type="Pfam" id="PF00172">
    <property type="entry name" value="Zn_clus"/>
    <property type="match status" value="1"/>
</dbReference>
<sequence>MTPHRQTRRSPTSPDQSPQFPVSKLSTSEPSSPAFDKDSKESSPNSPSSPGSSSTRSKMSSTSGSRDHPVQSRRSHTKSRNGCKTCKKRHIRCDETVPQCRNCTKHNVRCDYMDGNMVEGHPDLAMDPQIQRELDTWRETGVYPFPSLELGNQPIPSRYSQTDLRLIHHISSIAAQMQAAEPGNSALWTKRVPMFLRIASRHDFVMNSLLGLSASHLSWLTASPATLQLAYQHRGFAFQGLQESIGNFSKENSDAVLAASILLSWQVTDWPSWASLLQGTATVIDAMQPWKHESEFAGFMAEKEIFSRGPFRQQIVDPTRDRHVVSHVYHALTTLYDYLDGHDQARKGLEDLINFVQGLHEHIPVHSGEAQFELLHPLRTWLFFLPIDFLRAKDDRVMVLLAHFYGVALAVEPLFPAVGAAYFGTMSVGPIEQIQRTLIKKSSSAINLMAFPLEMVKHFRERMDWRRAHVSSDARTPQQLEGWNWDAFPEYAMVEGHPQVIPTSTAQDAHSSASACDFIASAMWRGEALGF</sequence>
<evidence type="ECO:0000313" key="5">
    <source>
        <dbReference type="Proteomes" id="UP000018144"/>
    </source>
</evidence>
<proteinExistence type="predicted"/>